<gene>
    <name evidence="2" type="ORF">ADEAN_001015600</name>
</gene>
<feature type="compositionally biased region" description="Polar residues" evidence="1">
    <location>
        <begin position="120"/>
        <end position="146"/>
    </location>
</feature>
<dbReference type="Proteomes" id="UP000515908">
    <property type="component" value="Chromosome 27"/>
</dbReference>
<organism evidence="2 3">
    <name type="scientific">Angomonas deanei</name>
    <dbReference type="NCBI Taxonomy" id="59799"/>
    <lineage>
        <taxon>Eukaryota</taxon>
        <taxon>Discoba</taxon>
        <taxon>Euglenozoa</taxon>
        <taxon>Kinetoplastea</taxon>
        <taxon>Metakinetoplastina</taxon>
        <taxon>Trypanosomatida</taxon>
        <taxon>Trypanosomatidae</taxon>
        <taxon>Strigomonadinae</taxon>
        <taxon>Angomonas</taxon>
    </lineage>
</organism>
<feature type="compositionally biased region" description="Low complexity" evidence="1">
    <location>
        <begin position="9"/>
        <end position="24"/>
    </location>
</feature>
<accession>A0A7G2CWI7</accession>
<reference evidence="2 3" key="1">
    <citation type="submission" date="2020-08" db="EMBL/GenBank/DDBJ databases">
        <authorList>
            <person name="Newling K."/>
            <person name="Davey J."/>
            <person name="Forrester S."/>
        </authorList>
    </citation>
    <scope>NUCLEOTIDE SEQUENCE [LARGE SCALE GENOMIC DNA]</scope>
    <source>
        <strain evidence="3">Crithidia deanei Carvalho (ATCC PRA-265)</strain>
    </source>
</reference>
<name>A0A7G2CWI7_9TRYP</name>
<feature type="region of interest" description="Disordered" evidence="1">
    <location>
        <begin position="1"/>
        <end position="156"/>
    </location>
</feature>
<sequence>MAGSAFPLGGSQSNSQSHNNNSGTSAGGLRAGAPPSLLRPDPTTAPLLGQEPAYSDSSEDDNAQEKNNSHNNLMPLDPGSKGPSTLSYTMPNDPLHEYSANTAVTPLLRPTKPAGEEGSGSDTIDGRQSTGVMNSHTPSGLASPNLSKLRHDENSRSSVAYAGGTVSSSHWGQSAEKTVPRSFSTFSAGFDAMDHDGPHEEILNASLSPTSSNASSATEPRSASDNDGAELIPASEAAPSNWRKGPLNFNTTFMVLLGIRNLAAACRRFMRDITLISSERFFILPFVEQNRRMLHRRINYLWLIVAIIDIILNTYRLSRPGWTKYVNARQEVRYYCGCKGNENPNDTVWYANGFVVRRKLDLFFPALDLDFGAPYASTINFFEAADPVHMQPACSRCGCLYRETSSYRSQHLPEEQKPGWVQLYDAAAREHNVTTHNAASRTTSTTVGKVRGPAGAAVGAAAIDTNGGGRSQRTVRFLTYSALDATSIQLRVVTPCPSQPAVLPVGPAAVHRGAVPRVQVLFWELRVQRERRPAGAYLVARWWSGRTGERGGRPHARRTERTEINATYINKKN</sequence>
<feature type="compositionally biased region" description="Low complexity" evidence="1">
    <location>
        <begin position="203"/>
        <end position="218"/>
    </location>
</feature>
<protein>
    <submittedName>
        <fullName evidence="2">Uncharacterized protein</fullName>
    </submittedName>
</protein>
<dbReference type="EMBL" id="LR877171">
    <property type="protein sequence ID" value="CAD2222612.1"/>
    <property type="molecule type" value="Genomic_DNA"/>
</dbReference>
<evidence type="ECO:0000313" key="2">
    <source>
        <dbReference type="EMBL" id="CAD2222612.1"/>
    </source>
</evidence>
<evidence type="ECO:0000256" key="1">
    <source>
        <dbReference type="SAM" id="MobiDB-lite"/>
    </source>
</evidence>
<keyword evidence="3" id="KW-1185">Reference proteome</keyword>
<evidence type="ECO:0000313" key="3">
    <source>
        <dbReference type="Proteomes" id="UP000515908"/>
    </source>
</evidence>
<proteinExistence type="predicted"/>
<dbReference type="AlphaFoldDB" id="A0A7G2CWI7"/>
<feature type="region of interest" description="Disordered" evidence="1">
    <location>
        <begin position="194"/>
        <end position="229"/>
    </location>
</feature>
<dbReference type="OrthoDB" id="273423at2759"/>
<dbReference type="VEuPathDB" id="TriTrypDB:ADEAN_001015600"/>